<protein>
    <recommendedName>
        <fullName evidence="4">Type 2A phosphatase-associated protein 42</fullName>
    </recommendedName>
</protein>
<dbReference type="GO" id="GO:0009966">
    <property type="term" value="P:regulation of signal transduction"/>
    <property type="evidence" value="ECO:0007669"/>
    <property type="project" value="InterPro"/>
</dbReference>
<proteinExistence type="predicted"/>
<feature type="region of interest" description="Disordered" evidence="1">
    <location>
        <begin position="217"/>
        <end position="242"/>
    </location>
</feature>
<feature type="region of interest" description="Disordered" evidence="1">
    <location>
        <begin position="337"/>
        <end position="357"/>
    </location>
</feature>
<gene>
    <name evidence="2" type="ORF">GRF29_154g872038</name>
</gene>
<dbReference type="GO" id="GO:0005829">
    <property type="term" value="C:cytosol"/>
    <property type="evidence" value="ECO:0007669"/>
    <property type="project" value="TreeGrafter"/>
</dbReference>
<name>A0AAN6LV73_9PLEO</name>
<dbReference type="Gene3D" id="1.25.40.540">
    <property type="entry name" value="TAP42-like family"/>
    <property type="match status" value="1"/>
</dbReference>
<evidence type="ECO:0000256" key="1">
    <source>
        <dbReference type="SAM" id="MobiDB-lite"/>
    </source>
</evidence>
<dbReference type="GO" id="GO:0035303">
    <property type="term" value="P:regulation of dephosphorylation"/>
    <property type="evidence" value="ECO:0007669"/>
    <property type="project" value="TreeGrafter"/>
</dbReference>
<reference evidence="2 3" key="1">
    <citation type="submission" date="2021-02" db="EMBL/GenBank/DDBJ databases">
        <title>Genome assembly of Pseudopithomyces chartarum.</title>
        <authorList>
            <person name="Jauregui R."/>
            <person name="Singh J."/>
            <person name="Voisey C."/>
        </authorList>
    </citation>
    <scope>NUCLEOTIDE SEQUENCE [LARGE SCALE GENOMIC DNA]</scope>
    <source>
        <strain evidence="2 3">AGR01</strain>
    </source>
</reference>
<comment type="caution">
    <text evidence="2">The sequence shown here is derived from an EMBL/GenBank/DDBJ whole genome shotgun (WGS) entry which is preliminary data.</text>
</comment>
<dbReference type="PANTHER" id="PTHR10933:SF9">
    <property type="entry name" value="IMMUNOGLOBULIN-BINDING PROTEIN 1"/>
    <property type="match status" value="1"/>
</dbReference>
<dbReference type="AlphaFoldDB" id="A0AAN6LV73"/>
<dbReference type="PANTHER" id="PTHR10933">
    <property type="entry name" value="IMMUNOGLOBULIN-BINDING PROTEIN 1"/>
    <property type="match status" value="1"/>
</dbReference>
<organism evidence="2 3">
    <name type="scientific">Pseudopithomyces chartarum</name>
    <dbReference type="NCBI Taxonomy" id="1892770"/>
    <lineage>
        <taxon>Eukaryota</taxon>
        <taxon>Fungi</taxon>
        <taxon>Dikarya</taxon>
        <taxon>Ascomycota</taxon>
        <taxon>Pezizomycotina</taxon>
        <taxon>Dothideomycetes</taxon>
        <taxon>Pleosporomycetidae</taxon>
        <taxon>Pleosporales</taxon>
        <taxon>Massarineae</taxon>
        <taxon>Didymosphaeriaceae</taxon>
        <taxon>Pseudopithomyces</taxon>
    </lineage>
</organism>
<dbReference type="Pfam" id="PF04177">
    <property type="entry name" value="TAP42"/>
    <property type="match status" value="1"/>
</dbReference>
<dbReference type="Proteomes" id="UP001280581">
    <property type="component" value="Unassembled WGS sequence"/>
</dbReference>
<feature type="compositionally biased region" description="Basic and acidic residues" evidence="1">
    <location>
        <begin position="230"/>
        <end position="242"/>
    </location>
</feature>
<evidence type="ECO:0000313" key="3">
    <source>
        <dbReference type="Proteomes" id="UP001280581"/>
    </source>
</evidence>
<evidence type="ECO:0000313" key="2">
    <source>
        <dbReference type="EMBL" id="KAK3202810.1"/>
    </source>
</evidence>
<dbReference type="EMBL" id="WVTA01000013">
    <property type="protein sequence ID" value="KAK3202810.1"/>
    <property type="molecule type" value="Genomic_DNA"/>
</dbReference>
<dbReference type="GO" id="GO:0051721">
    <property type="term" value="F:protein phosphatase 2A binding"/>
    <property type="evidence" value="ECO:0007669"/>
    <property type="project" value="TreeGrafter"/>
</dbReference>
<feature type="compositionally biased region" description="Basic and acidic residues" evidence="1">
    <location>
        <begin position="337"/>
        <end position="347"/>
    </location>
</feature>
<dbReference type="InterPro" id="IPR007304">
    <property type="entry name" value="TAP46-like"/>
</dbReference>
<evidence type="ECO:0008006" key="4">
    <source>
        <dbReference type="Google" id="ProtNLM"/>
    </source>
</evidence>
<sequence>MADDEPKSIRALFLTAERLRNNLNNFPDSNSTTYQENLTNAIATYESCFTLSEKVSLFSPNESLDDVSSSDLQYMAISYHLSELIQKIKTTDISGRKSNLLSARDYHERFIKLLDSYDILSRSDAKLWDTYLSDKSNFSVASTRDAAARRDAKIARFREEKELKQKLAYIQQNPKLAENDEQVVRELHLTNLAFMVHQTFASLESLAQELHIISLAPPPLPQGEHTAAPDTREDARNRDAYSERLDSQVPGLRYSGPILSSDGKPMRPFTLLDKRQRLQQGVFRPDHSLPTMTIDEYLEEEKRRGGIIEGGGEQSGIRPEVDEDDLRLADEETMKARAWDEFKEDNPKGSGNTINRG</sequence>
<keyword evidence="3" id="KW-1185">Reference proteome</keyword>
<accession>A0AAN6LV73</accession>
<dbReference type="InterPro" id="IPR038511">
    <property type="entry name" value="TAP42/TAP46-like_sf"/>
</dbReference>